<evidence type="ECO:0000313" key="3">
    <source>
        <dbReference type="Proteomes" id="UP000032675"/>
    </source>
</evidence>
<dbReference type="EMBL" id="BANI01000035">
    <property type="protein sequence ID" value="GAN95734.1"/>
    <property type="molecule type" value="Genomic_DNA"/>
</dbReference>
<protein>
    <submittedName>
        <fullName evidence="2">Uncharacterized protein</fullName>
    </submittedName>
</protein>
<keyword evidence="1" id="KW-0812">Transmembrane</keyword>
<evidence type="ECO:0000313" key="2">
    <source>
        <dbReference type="EMBL" id="GAN95734.1"/>
    </source>
</evidence>
<comment type="caution">
    <text evidence="2">The sequence shown here is derived from an EMBL/GenBank/DDBJ whole genome shotgun (WGS) entry which is preliminary data.</text>
</comment>
<name>A0A0D6PX44_KOMEU</name>
<keyword evidence="1" id="KW-0472">Membrane</keyword>
<evidence type="ECO:0000256" key="1">
    <source>
        <dbReference type="SAM" id="Phobius"/>
    </source>
</evidence>
<dbReference type="Proteomes" id="UP000032675">
    <property type="component" value="Unassembled WGS sequence"/>
</dbReference>
<feature type="transmembrane region" description="Helical" evidence="1">
    <location>
        <begin position="51"/>
        <end position="70"/>
    </location>
</feature>
<organism evidence="2 3">
    <name type="scientific">Komagataeibacter europaeus NBRC 3261</name>
    <dbReference type="NCBI Taxonomy" id="1234669"/>
    <lineage>
        <taxon>Bacteria</taxon>
        <taxon>Pseudomonadati</taxon>
        <taxon>Pseudomonadota</taxon>
        <taxon>Alphaproteobacteria</taxon>
        <taxon>Acetobacterales</taxon>
        <taxon>Acetobacteraceae</taxon>
        <taxon>Komagataeibacter</taxon>
    </lineage>
</organism>
<reference evidence="2 3" key="1">
    <citation type="submission" date="2012-11" db="EMBL/GenBank/DDBJ databases">
        <title>Whole genome sequence of Gluconacetobacter europaeus NBRC3261.</title>
        <authorList>
            <person name="Azuma Y."/>
            <person name="Higashiura N."/>
            <person name="Hirakawa H."/>
            <person name="Matsushita K."/>
        </authorList>
    </citation>
    <scope>NUCLEOTIDE SEQUENCE [LARGE SCALE GENOMIC DNA]</scope>
    <source>
        <strain evidence="2 3">NBRC 3261</strain>
    </source>
</reference>
<sequence length="95" mass="10166">MDWHNYNLTVSFHTGMVGNETLSAPWQIATGRSRPGSYAHPGVDDLTGSKVMHTLTLVLATAAIVAGMAASDDLRRAPQANETCVLTCLLRSAPR</sequence>
<keyword evidence="1" id="KW-1133">Transmembrane helix</keyword>
<proteinExistence type="predicted"/>
<dbReference type="AlphaFoldDB" id="A0A0D6PX44"/>
<gene>
    <name evidence="2" type="ORF">Geu3261_0035_096</name>
</gene>
<accession>A0A0D6PX44</accession>